<dbReference type="Proteomes" id="UP000070700">
    <property type="component" value="Unassembled WGS sequence"/>
</dbReference>
<reference evidence="2 3" key="1">
    <citation type="submission" date="2015-10" db="EMBL/GenBank/DDBJ databases">
        <title>Full genome of DAOMC 229536 Phialocephala scopiformis, a fungal endophyte of spruce producing the potent anti-insectan compound rugulosin.</title>
        <authorList>
            <consortium name="DOE Joint Genome Institute"/>
            <person name="Walker A.K."/>
            <person name="Frasz S.L."/>
            <person name="Seifert K.A."/>
            <person name="Miller J.D."/>
            <person name="Mondo S.J."/>
            <person name="Labutti K."/>
            <person name="Lipzen A."/>
            <person name="Dockter R."/>
            <person name="Kennedy M."/>
            <person name="Grigoriev I.V."/>
            <person name="Spatafora J.W."/>
        </authorList>
    </citation>
    <scope>NUCLEOTIDE SEQUENCE [LARGE SCALE GENOMIC DNA]</scope>
    <source>
        <strain evidence="2 3">CBS 120377</strain>
    </source>
</reference>
<evidence type="ECO:0000313" key="2">
    <source>
        <dbReference type="EMBL" id="KUJ10161.1"/>
    </source>
</evidence>
<organism evidence="2 3">
    <name type="scientific">Mollisia scopiformis</name>
    <name type="common">Conifer needle endophyte fungus</name>
    <name type="synonym">Phialocephala scopiformis</name>
    <dbReference type="NCBI Taxonomy" id="149040"/>
    <lineage>
        <taxon>Eukaryota</taxon>
        <taxon>Fungi</taxon>
        <taxon>Dikarya</taxon>
        <taxon>Ascomycota</taxon>
        <taxon>Pezizomycotina</taxon>
        <taxon>Leotiomycetes</taxon>
        <taxon>Helotiales</taxon>
        <taxon>Mollisiaceae</taxon>
        <taxon>Mollisia</taxon>
    </lineage>
</organism>
<feature type="region of interest" description="Disordered" evidence="1">
    <location>
        <begin position="25"/>
        <end position="48"/>
    </location>
</feature>
<dbReference type="InParanoid" id="A0A132BCR8"/>
<name>A0A132BCR8_MOLSC</name>
<evidence type="ECO:0000313" key="3">
    <source>
        <dbReference type="Proteomes" id="UP000070700"/>
    </source>
</evidence>
<dbReference type="EMBL" id="KQ947430">
    <property type="protein sequence ID" value="KUJ10161.1"/>
    <property type="molecule type" value="Genomic_DNA"/>
</dbReference>
<sequence>MEYENEQPAGAPSFLQQVLASWDPWKRFTEPQGTPSPPASQPIPTPDSTAAQLASLRHLRMVAKLHDTEFRMMEMYLNAYDSQYEGAESPSEVEVDEMDGKIAALEERLRIEGVEDVRESTRDELARALVTFEAESESSWLVIDERQAVNLRDESGLRRVEDLDYLDL</sequence>
<keyword evidence="3" id="KW-1185">Reference proteome</keyword>
<dbReference type="GeneID" id="28816093"/>
<accession>A0A132BCR8</accession>
<gene>
    <name evidence="2" type="ORF">LY89DRAFT_271408</name>
</gene>
<dbReference type="KEGG" id="psco:LY89DRAFT_271408"/>
<proteinExistence type="predicted"/>
<protein>
    <submittedName>
        <fullName evidence="2">Uncharacterized protein</fullName>
    </submittedName>
</protein>
<dbReference type="AlphaFoldDB" id="A0A132BCR8"/>
<evidence type="ECO:0000256" key="1">
    <source>
        <dbReference type="SAM" id="MobiDB-lite"/>
    </source>
</evidence>
<dbReference type="RefSeq" id="XP_018064516.1">
    <property type="nucleotide sequence ID" value="XM_018206367.1"/>
</dbReference>
<feature type="compositionally biased region" description="Pro residues" evidence="1">
    <location>
        <begin position="34"/>
        <end position="45"/>
    </location>
</feature>